<protein>
    <submittedName>
        <fullName evidence="1">Uncharacterized protein</fullName>
    </submittedName>
</protein>
<organism evidence="1">
    <name type="scientific">mine drainage metagenome</name>
    <dbReference type="NCBI Taxonomy" id="410659"/>
    <lineage>
        <taxon>unclassified sequences</taxon>
        <taxon>metagenomes</taxon>
        <taxon>ecological metagenomes</taxon>
    </lineage>
</organism>
<name>A0A1J5SIT6_9ZZZZ</name>
<sequence length="195" mass="21954">MIGCYDFCGHYEWTFDWLERMGGHELVREFWREAIGGDSQRHARELIERKGIAGMVEYWGHTLAEEAGDQGYSITSGEDFFRIDVQHCPSKGFLLANGLQQYSDYCDHCMGWIGPMMQGAGFVIDHEHNHLGQCWWEMRPAEGGAGAPAGEQTPLAAADVRKTPAWLAPGAHLDRYVRATDPDSKVRRTHGGEKQ</sequence>
<gene>
    <name evidence="1" type="ORF">GALL_138890</name>
</gene>
<proteinExistence type="predicted"/>
<reference evidence="1" key="1">
    <citation type="submission" date="2016-10" db="EMBL/GenBank/DDBJ databases">
        <title>Sequence of Gallionella enrichment culture.</title>
        <authorList>
            <person name="Poehlein A."/>
            <person name="Muehling M."/>
            <person name="Daniel R."/>
        </authorList>
    </citation>
    <scope>NUCLEOTIDE SEQUENCE</scope>
</reference>
<comment type="caution">
    <text evidence="1">The sequence shown here is derived from an EMBL/GenBank/DDBJ whole genome shotgun (WGS) entry which is preliminary data.</text>
</comment>
<accession>A0A1J5SIT6</accession>
<dbReference type="AlphaFoldDB" id="A0A1J5SIT6"/>
<dbReference type="EMBL" id="MLJW01000061">
    <property type="protein sequence ID" value="OIR03952.1"/>
    <property type="molecule type" value="Genomic_DNA"/>
</dbReference>
<evidence type="ECO:0000313" key="1">
    <source>
        <dbReference type="EMBL" id="OIR03952.1"/>
    </source>
</evidence>